<keyword evidence="2" id="KW-0812">Transmembrane</keyword>
<accession>A0A8J2N6W5</accession>
<sequence length="201" mass="20908">MLRPCSEDGQAPNDSQNASDNEQSIPPPYQGDQENDGPGSDNSDDSNGFISQQPGQTVTSTGSSSSSDSLAETSPSQPTESNAESPHLGTVTLPTQIPITTTIVVTGLGPDMGDEKETSASLNLTPTPSFVRADGPPGLVTPVPSLVESSDTQRSREISPLLLAGLYLGLMMSLAAFLVSPEAIVSIVALVLLIRLMTDRL</sequence>
<dbReference type="AlphaFoldDB" id="A0A8J2N6W5"/>
<evidence type="ECO:0000313" key="4">
    <source>
        <dbReference type="Proteomes" id="UP000693738"/>
    </source>
</evidence>
<feature type="region of interest" description="Disordered" evidence="1">
    <location>
        <begin position="106"/>
        <end position="137"/>
    </location>
</feature>
<protein>
    <submittedName>
        <fullName evidence="3">Uncharacterized protein</fullName>
    </submittedName>
</protein>
<feature type="compositionally biased region" description="Polar residues" evidence="1">
    <location>
        <begin position="119"/>
        <end position="128"/>
    </location>
</feature>
<keyword evidence="2" id="KW-0472">Membrane</keyword>
<gene>
    <name evidence="3" type="ORF">FEQUK3_LOCUS698</name>
</gene>
<feature type="region of interest" description="Disordered" evidence="1">
    <location>
        <begin position="1"/>
        <end position="94"/>
    </location>
</feature>
<name>A0A8J2N6W5_FUSEQ</name>
<feature type="compositionally biased region" description="Low complexity" evidence="1">
    <location>
        <begin position="57"/>
        <end position="76"/>
    </location>
</feature>
<evidence type="ECO:0000256" key="2">
    <source>
        <dbReference type="SAM" id="Phobius"/>
    </source>
</evidence>
<evidence type="ECO:0000256" key="1">
    <source>
        <dbReference type="SAM" id="MobiDB-lite"/>
    </source>
</evidence>
<feature type="compositionally biased region" description="Polar residues" evidence="1">
    <location>
        <begin position="12"/>
        <end position="24"/>
    </location>
</feature>
<dbReference type="EMBL" id="CAJSTJ010000033">
    <property type="protein sequence ID" value="CAG7554992.1"/>
    <property type="molecule type" value="Genomic_DNA"/>
</dbReference>
<feature type="transmembrane region" description="Helical" evidence="2">
    <location>
        <begin position="161"/>
        <end position="194"/>
    </location>
</feature>
<keyword evidence="2" id="KW-1133">Transmembrane helix</keyword>
<feature type="compositionally biased region" description="Low complexity" evidence="1">
    <location>
        <begin position="36"/>
        <end position="48"/>
    </location>
</feature>
<reference evidence="3" key="1">
    <citation type="submission" date="2021-05" db="EMBL/GenBank/DDBJ databases">
        <authorList>
            <person name="Khan N."/>
        </authorList>
    </citation>
    <scope>NUCLEOTIDE SEQUENCE</scope>
</reference>
<evidence type="ECO:0000313" key="3">
    <source>
        <dbReference type="EMBL" id="CAG7554992.1"/>
    </source>
</evidence>
<organism evidence="3 4">
    <name type="scientific">Fusarium equiseti</name>
    <name type="common">Fusarium scirpi</name>
    <dbReference type="NCBI Taxonomy" id="61235"/>
    <lineage>
        <taxon>Eukaryota</taxon>
        <taxon>Fungi</taxon>
        <taxon>Dikarya</taxon>
        <taxon>Ascomycota</taxon>
        <taxon>Pezizomycotina</taxon>
        <taxon>Sordariomycetes</taxon>
        <taxon>Hypocreomycetidae</taxon>
        <taxon>Hypocreales</taxon>
        <taxon>Nectriaceae</taxon>
        <taxon>Fusarium</taxon>
        <taxon>Fusarium incarnatum-equiseti species complex</taxon>
    </lineage>
</organism>
<dbReference type="Proteomes" id="UP000693738">
    <property type="component" value="Unassembled WGS sequence"/>
</dbReference>
<proteinExistence type="predicted"/>
<comment type="caution">
    <text evidence="3">The sequence shown here is derived from an EMBL/GenBank/DDBJ whole genome shotgun (WGS) entry which is preliminary data.</text>
</comment>